<keyword evidence="4 6" id="KW-0520">NAD</keyword>
<sequence length="292" mass="30342">MTGRVRRVGILGHTQRASVRPAAARLAASLARGGRRVRLDGELAHEMERPGHPLPAIARWCQVLVALGGDGTALSGARAMAGRRGVLLPVNLGGLGFLTVAEEGELAVAVRQALGGRWPVVRRRLVGAQVRRGGRVVRRGRAMNDAVIKTAGGTSALHLRMTALGHDLGHLVADGVVCASASGSTGYSLSAGGPVLAPDVEAFVVTPVCAHTLGSRPLVLPPGGTVTLAVLGSADPSLLLLDGQESVELRAGDQVEVGLTRAVVRVFHNPSRPFGRSLQAKLGWQGSERRSM</sequence>
<dbReference type="InterPro" id="IPR017437">
    <property type="entry name" value="ATP-NAD_kinase_PpnK-typ_C"/>
</dbReference>
<dbReference type="InterPro" id="IPR002504">
    <property type="entry name" value="NADK"/>
</dbReference>
<feature type="binding site" evidence="6">
    <location>
        <begin position="185"/>
        <end position="190"/>
    </location>
    <ligand>
        <name>NAD(+)</name>
        <dbReference type="ChEBI" id="CHEBI:57540"/>
    </ligand>
</feature>
<evidence type="ECO:0000256" key="6">
    <source>
        <dbReference type="HAMAP-Rule" id="MF_00361"/>
    </source>
</evidence>
<keyword evidence="6" id="KW-0963">Cytoplasm</keyword>
<comment type="caution">
    <text evidence="7">The sequence shown here is derived from an EMBL/GenBank/DDBJ whole genome shotgun (WGS) entry which is preliminary data.</text>
</comment>
<reference evidence="7 8" key="1">
    <citation type="journal article" date="2019" name="Nat. Microbiol.">
        <title>Mediterranean grassland soil C-N compound turnover is dependent on rainfall and depth, and is mediated by genomically divergent microorganisms.</title>
        <authorList>
            <person name="Diamond S."/>
            <person name="Andeer P.F."/>
            <person name="Li Z."/>
            <person name="Crits-Christoph A."/>
            <person name="Burstein D."/>
            <person name="Anantharaman K."/>
            <person name="Lane K.R."/>
            <person name="Thomas B.C."/>
            <person name="Pan C."/>
            <person name="Northen T.R."/>
            <person name="Banfield J.F."/>
        </authorList>
    </citation>
    <scope>NUCLEOTIDE SEQUENCE [LARGE SCALE GENOMIC DNA]</scope>
    <source>
        <strain evidence="7">WS_11</strain>
    </source>
</reference>
<proteinExistence type="inferred from homology"/>
<dbReference type="EC" id="2.7.1.23" evidence="6"/>
<dbReference type="GO" id="GO:0019674">
    <property type="term" value="P:NAD+ metabolic process"/>
    <property type="evidence" value="ECO:0007669"/>
    <property type="project" value="InterPro"/>
</dbReference>
<dbReference type="Proteomes" id="UP000319771">
    <property type="component" value="Unassembled WGS sequence"/>
</dbReference>
<evidence type="ECO:0000256" key="5">
    <source>
        <dbReference type="ARBA" id="ARBA00047925"/>
    </source>
</evidence>
<dbReference type="SUPFAM" id="SSF111331">
    <property type="entry name" value="NAD kinase/diacylglycerol kinase-like"/>
    <property type="match status" value="1"/>
</dbReference>
<dbReference type="GO" id="GO:0046872">
    <property type="term" value="F:metal ion binding"/>
    <property type="evidence" value="ECO:0007669"/>
    <property type="project" value="UniProtKB-UniRule"/>
</dbReference>
<comment type="function">
    <text evidence="6">Involved in the regulation of the intracellular balance of NAD and NADP, and is a key enzyme in the biosynthesis of NADP. Catalyzes specifically the phosphorylation on 2'-hydroxyl of the adenosine moiety of NAD to yield NADP.</text>
</comment>
<keyword evidence="2 6" id="KW-0418">Kinase</keyword>
<gene>
    <name evidence="6" type="primary">nadK</name>
    <name evidence="7" type="ORF">E6K81_16525</name>
</gene>
<organism evidence="7 8">
    <name type="scientific">Eiseniibacteriota bacterium</name>
    <dbReference type="NCBI Taxonomy" id="2212470"/>
    <lineage>
        <taxon>Bacteria</taxon>
        <taxon>Candidatus Eiseniibacteriota</taxon>
    </lineage>
</organism>
<evidence type="ECO:0000313" key="8">
    <source>
        <dbReference type="Proteomes" id="UP000319771"/>
    </source>
</evidence>
<dbReference type="GO" id="GO:0005737">
    <property type="term" value="C:cytoplasm"/>
    <property type="evidence" value="ECO:0007669"/>
    <property type="project" value="UniProtKB-SubCell"/>
</dbReference>
<accession>A0A538TY60</accession>
<keyword evidence="6" id="KW-0547">Nucleotide-binding</keyword>
<feature type="active site" description="Proton acceptor" evidence="6">
    <location>
        <position position="70"/>
    </location>
</feature>
<dbReference type="Pfam" id="PF20143">
    <property type="entry name" value="NAD_kinase_C"/>
    <property type="match status" value="1"/>
</dbReference>
<comment type="caution">
    <text evidence="6">Lacks conserved residue(s) required for the propagation of feature annotation.</text>
</comment>
<keyword evidence="6" id="KW-0067">ATP-binding</keyword>
<evidence type="ECO:0000256" key="3">
    <source>
        <dbReference type="ARBA" id="ARBA00022857"/>
    </source>
</evidence>
<keyword evidence="3 6" id="KW-0521">NADP</keyword>
<evidence type="ECO:0000313" key="7">
    <source>
        <dbReference type="EMBL" id="TMQ68574.1"/>
    </source>
</evidence>
<dbReference type="PANTHER" id="PTHR20275">
    <property type="entry name" value="NAD KINASE"/>
    <property type="match status" value="1"/>
</dbReference>
<comment type="catalytic activity">
    <reaction evidence="5 6">
        <text>NAD(+) + ATP = ADP + NADP(+) + H(+)</text>
        <dbReference type="Rhea" id="RHEA:18629"/>
        <dbReference type="ChEBI" id="CHEBI:15378"/>
        <dbReference type="ChEBI" id="CHEBI:30616"/>
        <dbReference type="ChEBI" id="CHEBI:57540"/>
        <dbReference type="ChEBI" id="CHEBI:58349"/>
        <dbReference type="ChEBI" id="CHEBI:456216"/>
        <dbReference type="EC" id="2.7.1.23"/>
    </reaction>
</comment>
<evidence type="ECO:0000256" key="4">
    <source>
        <dbReference type="ARBA" id="ARBA00023027"/>
    </source>
</evidence>
<name>A0A538TY60_UNCEI</name>
<dbReference type="PANTHER" id="PTHR20275:SF0">
    <property type="entry name" value="NAD KINASE"/>
    <property type="match status" value="1"/>
</dbReference>
<feature type="binding site" evidence="6">
    <location>
        <position position="174"/>
    </location>
    <ligand>
        <name>NAD(+)</name>
        <dbReference type="ChEBI" id="CHEBI:57540"/>
    </ligand>
</feature>
<dbReference type="InterPro" id="IPR016064">
    <property type="entry name" value="NAD/diacylglycerol_kinase_sf"/>
</dbReference>
<dbReference type="InterPro" id="IPR017438">
    <property type="entry name" value="ATP-NAD_kinase_N"/>
</dbReference>
<feature type="binding site" evidence="6">
    <location>
        <begin position="144"/>
        <end position="145"/>
    </location>
    <ligand>
        <name>NAD(+)</name>
        <dbReference type="ChEBI" id="CHEBI:57540"/>
    </ligand>
</feature>
<feature type="binding site" evidence="6">
    <location>
        <position position="244"/>
    </location>
    <ligand>
        <name>NAD(+)</name>
        <dbReference type="ChEBI" id="CHEBI:57540"/>
    </ligand>
</feature>
<dbReference type="Gene3D" id="2.60.200.30">
    <property type="entry name" value="Probable inorganic polyphosphate/atp-NAD kinase, domain 2"/>
    <property type="match status" value="1"/>
</dbReference>
<keyword evidence="1 6" id="KW-0808">Transferase</keyword>
<comment type="subcellular location">
    <subcellularLocation>
        <location evidence="6">Cytoplasm</location>
    </subcellularLocation>
</comment>
<evidence type="ECO:0000256" key="1">
    <source>
        <dbReference type="ARBA" id="ARBA00022679"/>
    </source>
</evidence>
<dbReference type="GO" id="GO:0003951">
    <property type="term" value="F:NAD+ kinase activity"/>
    <property type="evidence" value="ECO:0007669"/>
    <property type="project" value="UniProtKB-UniRule"/>
</dbReference>
<protein>
    <recommendedName>
        <fullName evidence="6">NAD kinase</fullName>
        <ecNumber evidence="6">2.7.1.23</ecNumber>
    </recommendedName>
    <alternativeName>
        <fullName evidence="6">ATP-dependent NAD kinase</fullName>
    </alternativeName>
</protein>
<evidence type="ECO:0000256" key="2">
    <source>
        <dbReference type="ARBA" id="ARBA00022777"/>
    </source>
</evidence>
<dbReference type="Pfam" id="PF01513">
    <property type="entry name" value="NAD_kinase"/>
    <property type="match status" value="1"/>
</dbReference>
<dbReference type="Gene3D" id="3.40.50.10330">
    <property type="entry name" value="Probable inorganic polyphosphate/atp-NAD kinase, domain 1"/>
    <property type="match status" value="1"/>
</dbReference>
<feature type="binding site" evidence="6">
    <location>
        <begin position="70"/>
        <end position="71"/>
    </location>
    <ligand>
        <name>NAD(+)</name>
        <dbReference type="ChEBI" id="CHEBI:57540"/>
    </ligand>
</feature>
<dbReference type="HAMAP" id="MF_00361">
    <property type="entry name" value="NAD_kinase"/>
    <property type="match status" value="1"/>
</dbReference>
<dbReference type="EMBL" id="VBPB01000383">
    <property type="protein sequence ID" value="TMQ68574.1"/>
    <property type="molecule type" value="Genomic_DNA"/>
</dbReference>
<comment type="cofactor">
    <cofactor evidence="6">
        <name>a divalent metal cation</name>
        <dbReference type="ChEBI" id="CHEBI:60240"/>
    </cofactor>
</comment>
<dbReference type="AlphaFoldDB" id="A0A538TY60"/>
<comment type="similarity">
    <text evidence="6">Belongs to the NAD kinase family.</text>
</comment>
<dbReference type="GO" id="GO:0006741">
    <property type="term" value="P:NADP+ biosynthetic process"/>
    <property type="evidence" value="ECO:0007669"/>
    <property type="project" value="UniProtKB-UniRule"/>
</dbReference>
<dbReference type="GO" id="GO:0051287">
    <property type="term" value="F:NAD binding"/>
    <property type="evidence" value="ECO:0007669"/>
    <property type="project" value="UniProtKB-ARBA"/>
</dbReference>
<dbReference type="GO" id="GO:0005524">
    <property type="term" value="F:ATP binding"/>
    <property type="evidence" value="ECO:0007669"/>
    <property type="project" value="UniProtKB-KW"/>
</dbReference>